<organism evidence="1 2">
    <name type="scientific">Gnomoniopsis smithogilvyi</name>
    <dbReference type="NCBI Taxonomy" id="1191159"/>
    <lineage>
        <taxon>Eukaryota</taxon>
        <taxon>Fungi</taxon>
        <taxon>Dikarya</taxon>
        <taxon>Ascomycota</taxon>
        <taxon>Pezizomycotina</taxon>
        <taxon>Sordariomycetes</taxon>
        <taxon>Sordariomycetidae</taxon>
        <taxon>Diaporthales</taxon>
        <taxon>Gnomoniaceae</taxon>
        <taxon>Gnomoniopsis</taxon>
    </lineage>
</organism>
<dbReference type="AlphaFoldDB" id="A0A9W9CW99"/>
<proteinExistence type="predicted"/>
<accession>A0A9W9CW99</accession>
<protein>
    <submittedName>
        <fullName evidence="1">Uncharacterized protein</fullName>
    </submittedName>
</protein>
<comment type="caution">
    <text evidence="1">The sequence shown here is derived from an EMBL/GenBank/DDBJ whole genome shotgun (WGS) entry which is preliminary data.</text>
</comment>
<keyword evidence="2" id="KW-1185">Reference proteome</keyword>
<dbReference type="Proteomes" id="UP001140453">
    <property type="component" value="Unassembled WGS sequence"/>
</dbReference>
<evidence type="ECO:0000313" key="2">
    <source>
        <dbReference type="Proteomes" id="UP001140453"/>
    </source>
</evidence>
<evidence type="ECO:0000313" key="1">
    <source>
        <dbReference type="EMBL" id="KAJ4390918.1"/>
    </source>
</evidence>
<reference evidence="1" key="1">
    <citation type="submission" date="2022-10" db="EMBL/GenBank/DDBJ databases">
        <title>Tapping the CABI collections for fungal endophytes: first genome assemblies for Collariella, Neodidymelliopsis, Ascochyta clinopodiicola, Didymella pomorum, Didymosphaeria variabile, Neocosmospora piperis and Neocucurbitaria cava.</title>
        <authorList>
            <person name="Hill R."/>
        </authorList>
    </citation>
    <scope>NUCLEOTIDE SEQUENCE</scope>
    <source>
        <strain evidence="1">IMI 355082</strain>
    </source>
</reference>
<name>A0A9W9CW99_9PEZI</name>
<gene>
    <name evidence="1" type="ORF">N0V93_004517</name>
</gene>
<sequence>MFRSRRDTWCATGRRQMLAVEVAGGSDSVMVKVELGARLGDERLGDERLVDEGPEDDEKEVKVGRDVEGDSDVELFEGVVDAGIVIVL</sequence>
<dbReference type="EMBL" id="JAPEVB010000003">
    <property type="protein sequence ID" value="KAJ4390918.1"/>
    <property type="molecule type" value="Genomic_DNA"/>
</dbReference>